<feature type="domain" description="UvrD-like helicase ATP-binding" evidence="14">
    <location>
        <begin position="198"/>
        <end position="497"/>
    </location>
</feature>
<proteinExistence type="inferred from homology"/>
<dbReference type="Gene3D" id="1.10.486.10">
    <property type="entry name" value="PCRA, domain 4"/>
    <property type="match status" value="1"/>
</dbReference>
<keyword evidence="4 12" id="KW-0347">Helicase</keyword>
<evidence type="ECO:0000256" key="4">
    <source>
        <dbReference type="ARBA" id="ARBA00022806"/>
    </source>
</evidence>
<feature type="compositionally biased region" description="Basic and acidic residues" evidence="13">
    <location>
        <begin position="188"/>
        <end position="212"/>
    </location>
</feature>
<name>A0ABS8KVH9_9HYPH</name>
<evidence type="ECO:0000256" key="10">
    <source>
        <dbReference type="ARBA" id="ARBA00034923"/>
    </source>
</evidence>
<feature type="binding site" evidence="12">
    <location>
        <begin position="219"/>
        <end position="226"/>
    </location>
    <ligand>
        <name>ATP</name>
        <dbReference type="ChEBI" id="CHEBI:30616"/>
    </ligand>
</feature>
<dbReference type="SUPFAM" id="SSF52540">
    <property type="entry name" value="P-loop containing nucleoside triphosphate hydrolases"/>
    <property type="match status" value="1"/>
</dbReference>
<comment type="similarity">
    <text evidence="1">Belongs to the helicase family. UvrD subfamily.</text>
</comment>
<gene>
    <name evidence="16" type="ORF">LJ725_14090</name>
</gene>
<protein>
    <recommendedName>
        <fullName evidence="9">DNA 3'-5' helicase</fullName>
        <ecNumber evidence="9">5.6.2.4</ecNumber>
    </recommendedName>
    <alternativeName>
        <fullName evidence="10">DNA 3'-5' helicase II</fullName>
    </alternativeName>
</protein>
<dbReference type="CDD" id="cd17932">
    <property type="entry name" value="DEXQc_UvrD"/>
    <property type="match status" value="1"/>
</dbReference>
<sequence>MDSFEAVRKLARAKHEDAKVRASGGTKAIALLRAAREVAPASVQPLPPEHPLLAGGDGALHRKDGVASIYISSALTPELAAYVEAHEFGHLWIETPDEPAVVAKGSDPGGPEQNSPLGLRRVQAYSPQELRERYANVFAREFLLPGQDAQQLFRSGKSAVTIALERGLPLGLVYQQLAVALLLPDASDRPGSETVERPDLDPSQRNAAEHEGGPLLVEAGPGTGKTRTLIARIEHLLARNVPAPSILALTFSNKAAREIRHRVAATAPQAAPEIWAGTFHAFGLEFLRKFGHLDGLPESIRLLDQADQLALLEKDLPALGLDHYLRLHEPLLELRYILGAISRAKDEVFTPDDYAQAAHNMRANADGDPERILRADKAAEIARVYAHYEKRLRDEGRVDFADLINRPIEILRSHPNVRDELRGQYRHQLVDEYQDVNRASALLLRELAGDGANLWVVGDARQSIYRFRGAAPSNTMNFEQDYARGTRTALEINYRSRKQIVDAFGSFAARMRVGRSSRTQLTAQRGPGVDAVDMNVSTNRNSEVAGIAAAIDTHRTAGRAYADQAVLCRTHSHLQRIAAGLEAAGIPILYLGDLFERNEVRDLLAVLSFVAERHRGGLLRVATLAPYRMPLTDVRTFLAHCATSDTIPPAALADVEHIAELSPEGRAALRRLGADLVTVGFKTGPGQFLCDLLFERGLIRHYLGGMTPADQQKRLAIHQFLQFAIENDGPGPGDPKRRLLDWIRRLEVFGDERALRETPAAVEGIDAVRLMTVHQSKGLEFKVVHLPTLGRRLFPLQRQWERCPPPEGMRAGTAEDDHAEEEECLFYVALARAKDHLSLSRAERYSDKQRSNPSKFVEAIRSHLPRPPDAAPTWTAPLTATEAARDRPDLKVCDREHDARDIELYLKCPRSYLYQAVLDLSGSRVDNGYVRFHRTVYRVLHWLSEQGGQASEEHLATEFEARWAETGPSDHPFEPLYRGAATHILGLANARPRQGVRFGETLSLKLGQYTLQVVADEIEVEGAGFVVRRLRSGRPPKAKDQRHLHALIAQAGRQTLGSGARFELHYLSTNQPIDAAFAAKTLADRLDEVRDALAAMEEGRYPAEPSDDCPRCPHYFICDSVPD</sequence>
<evidence type="ECO:0000256" key="6">
    <source>
        <dbReference type="ARBA" id="ARBA00023125"/>
    </source>
</evidence>
<dbReference type="InterPro" id="IPR027417">
    <property type="entry name" value="P-loop_NTPase"/>
</dbReference>
<dbReference type="PANTHER" id="PTHR11070">
    <property type="entry name" value="UVRD / RECB / PCRA DNA HELICASE FAMILY MEMBER"/>
    <property type="match status" value="1"/>
</dbReference>
<dbReference type="Pfam" id="PF00580">
    <property type="entry name" value="UvrD-helicase"/>
    <property type="match status" value="1"/>
</dbReference>
<dbReference type="RefSeq" id="WP_230551287.1">
    <property type="nucleotide sequence ID" value="NZ_JAJISD010000005.1"/>
</dbReference>
<feature type="domain" description="UvrD-like helicase C-terminal" evidence="15">
    <location>
        <begin position="498"/>
        <end position="778"/>
    </location>
</feature>
<evidence type="ECO:0000256" key="3">
    <source>
        <dbReference type="ARBA" id="ARBA00022801"/>
    </source>
</evidence>
<keyword evidence="17" id="KW-1185">Reference proteome</keyword>
<dbReference type="EMBL" id="JAJISD010000005">
    <property type="protein sequence ID" value="MCC8430102.1"/>
    <property type="molecule type" value="Genomic_DNA"/>
</dbReference>
<dbReference type="Pfam" id="PF12705">
    <property type="entry name" value="PDDEXK_1"/>
    <property type="match status" value="1"/>
</dbReference>
<dbReference type="Pfam" id="PF13361">
    <property type="entry name" value="UvrD_C"/>
    <property type="match status" value="2"/>
</dbReference>
<evidence type="ECO:0000256" key="2">
    <source>
        <dbReference type="ARBA" id="ARBA00022741"/>
    </source>
</evidence>
<evidence type="ECO:0000256" key="9">
    <source>
        <dbReference type="ARBA" id="ARBA00034808"/>
    </source>
</evidence>
<dbReference type="InterPro" id="IPR013986">
    <property type="entry name" value="DExx_box_DNA_helicase_dom_sf"/>
</dbReference>
<dbReference type="InterPro" id="IPR014016">
    <property type="entry name" value="UvrD-like_ATP-bd"/>
</dbReference>
<dbReference type="PROSITE" id="PS51217">
    <property type="entry name" value="UVRD_HELICASE_CTER"/>
    <property type="match status" value="1"/>
</dbReference>
<evidence type="ECO:0000259" key="15">
    <source>
        <dbReference type="PROSITE" id="PS51217"/>
    </source>
</evidence>
<evidence type="ECO:0000256" key="13">
    <source>
        <dbReference type="SAM" id="MobiDB-lite"/>
    </source>
</evidence>
<dbReference type="Gene3D" id="3.40.50.300">
    <property type="entry name" value="P-loop containing nucleotide triphosphate hydrolases"/>
    <property type="match status" value="2"/>
</dbReference>
<comment type="catalytic activity">
    <reaction evidence="11">
        <text>ATP + H2O = ADP + phosphate + H(+)</text>
        <dbReference type="Rhea" id="RHEA:13065"/>
        <dbReference type="ChEBI" id="CHEBI:15377"/>
        <dbReference type="ChEBI" id="CHEBI:15378"/>
        <dbReference type="ChEBI" id="CHEBI:30616"/>
        <dbReference type="ChEBI" id="CHEBI:43474"/>
        <dbReference type="ChEBI" id="CHEBI:456216"/>
        <dbReference type="EC" id="5.6.2.4"/>
    </reaction>
</comment>
<keyword evidence="5 12" id="KW-0067">ATP-binding</keyword>
<evidence type="ECO:0000313" key="16">
    <source>
        <dbReference type="EMBL" id="MCC8430102.1"/>
    </source>
</evidence>
<dbReference type="Proteomes" id="UP001198862">
    <property type="component" value="Unassembled WGS sequence"/>
</dbReference>
<evidence type="ECO:0000259" key="14">
    <source>
        <dbReference type="PROSITE" id="PS51198"/>
    </source>
</evidence>
<evidence type="ECO:0000256" key="1">
    <source>
        <dbReference type="ARBA" id="ARBA00009922"/>
    </source>
</evidence>
<reference evidence="16 17" key="1">
    <citation type="submission" date="2021-11" db="EMBL/GenBank/DDBJ databases">
        <authorList>
            <person name="Lee D.-H."/>
            <person name="Kim S.-B."/>
        </authorList>
    </citation>
    <scope>NUCLEOTIDE SEQUENCE [LARGE SCALE GENOMIC DNA]</scope>
    <source>
        <strain evidence="16 17">KCTC 52223</strain>
    </source>
</reference>
<evidence type="ECO:0000256" key="7">
    <source>
        <dbReference type="ARBA" id="ARBA00023235"/>
    </source>
</evidence>
<organism evidence="16 17">
    <name type="scientific">Reyranella aquatilis</name>
    <dbReference type="NCBI Taxonomy" id="2035356"/>
    <lineage>
        <taxon>Bacteria</taxon>
        <taxon>Pseudomonadati</taxon>
        <taxon>Pseudomonadota</taxon>
        <taxon>Alphaproteobacteria</taxon>
        <taxon>Hyphomicrobiales</taxon>
        <taxon>Reyranellaceae</taxon>
        <taxon>Reyranella</taxon>
    </lineage>
</organism>
<dbReference type="InterPro" id="IPR038726">
    <property type="entry name" value="PDDEXK_AddAB-type"/>
</dbReference>
<keyword evidence="6" id="KW-0238">DNA-binding</keyword>
<dbReference type="EC" id="5.6.2.4" evidence="9"/>
<dbReference type="InterPro" id="IPR000212">
    <property type="entry name" value="DNA_helicase_UvrD/REP"/>
</dbReference>
<evidence type="ECO:0000256" key="8">
    <source>
        <dbReference type="ARBA" id="ARBA00034617"/>
    </source>
</evidence>
<dbReference type="Gene3D" id="1.10.10.160">
    <property type="match status" value="1"/>
</dbReference>
<keyword evidence="2 12" id="KW-0547">Nucleotide-binding</keyword>
<evidence type="ECO:0000256" key="11">
    <source>
        <dbReference type="ARBA" id="ARBA00048988"/>
    </source>
</evidence>
<evidence type="ECO:0000256" key="12">
    <source>
        <dbReference type="PROSITE-ProRule" id="PRU00560"/>
    </source>
</evidence>
<feature type="region of interest" description="Disordered" evidence="13">
    <location>
        <begin position="188"/>
        <end position="221"/>
    </location>
</feature>
<dbReference type="PANTHER" id="PTHR11070:SF2">
    <property type="entry name" value="ATP-DEPENDENT DNA HELICASE SRS2"/>
    <property type="match status" value="1"/>
</dbReference>
<keyword evidence="3 12" id="KW-0378">Hydrolase</keyword>
<dbReference type="PROSITE" id="PS51198">
    <property type="entry name" value="UVRD_HELICASE_ATP_BIND"/>
    <property type="match status" value="1"/>
</dbReference>
<evidence type="ECO:0000256" key="5">
    <source>
        <dbReference type="ARBA" id="ARBA00022840"/>
    </source>
</evidence>
<evidence type="ECO:0000313" key="17">
    <source>
        <dbReference type="Proteomes" id="UP001198862"/>
    </source>
</evidence>
<comment type="caution">
    <text evidence="16">The sequence shown here is derived from an EMBL/GenBank/DDBJ whole genome shotgun (WGS) entry which is preliminary data.</text>
</comment>
<dbReference type="InterPro" id="IPR014017">
    <property type="entry name" value="DNA_helicase_UvrD-like_C"/>
</dbReference>
<comment type="catalytic activity">
    <reaction evidence="8">
        <text>Couples ATP hydrolysis with the unwinding of duplex DNA by translocating in the 3'-5' direction.</text>
        <dbReference type="EC" id="5.6.2.4"/>
    </reaction>
</comment>
<keyword evidence="7" id="KW-0413">Isomerase</keyword>
<accession>A0ABS8KVH9</accession>